<accession>A0A4C1XI97</accession>
<evidence type="ECO:0000313" key="2">
    <source>
        <dbReference type="EMBL" id="GBP63138.1"/>
    </source>
</evidence>
<feature type="region of interest" description="Disordered" evidence="1">
    <location>
        <begin position="220"/>
        <end position="244"/>
    </location>
</feature>
<evidence type="ECO:0000313" key="3">
    <source>
        <dbReference type="Proteomes" id="UP000299102"/>
    </source>
</evidence>
<proteinExistence type="predicted"/>
<comment type="caution">
    <text evidence="2">The sequence shown here is derived from an EMBL/GenBank/DDBJ whole genome shotgun (WGS) entry which is preliminary data.</text>
</comment>
<evidence type="ECO:0000256" key="1">
    <source>
        <dbReference type="SAM" id="MobiDB-lite"/>
    </source>
</evidence>
<dbReference type="AlphaFoldDB" id="A0A4C1XI97"/>
<organism evidence="2 3">
    <name type="scientific">Eumeta variegata</name>
    <name type="common">Bagworm moth</name>
    <name type="synonym">Eumeta japonica</name>
    <dbReference type="NCBI Taxonomy" id="151549"/>
    <lineage>
        <taxon>Eukaryota</taxon>
        <taxon>Metazoa</taxon>
        <taxon>Ecdysozoa</taxon>
        <taxon>Arthropoda</taxon>
        <taxon>Hexapoda</taxon>
        <taxon>Insecta</taxon>
        <taxon>Pterygota</taxon>
        <taxon>Neoptera</taxon>
        <taxon>Endopterygota</taxon>
        <taxon>Lepidoptera</taxon>
        <taxon>Glossata</taxon>
        <taxon>Ditrysia</taxon>
        <taxon>Tineoidea</taxon>
        <taxon>Psychidae</taxon>
        <taxon>Oiketicinae</taxon>
        <taxon>Eumeta</taxon>
    </lineage>
</organism>
<dbReference type="Proteomes" id="UP000299102">
    <property type="component" value="Unassembled WGS sequence"/>
</dbReference>
<sequence>MFCPAKRRSSCTSIDFSSSSPYLIIFWPYVFPVACDKETCSDCGDTAAGVHVGEVGELHSCLQSHESSSFDADNRRRRCSEITRAEPIAAPGLFRGIFLACAIVEVVQFCNPLNAFSRGERASCKPPECRWSLPPIDSRNPSHQCVASIWDRNKISTEGRNGLMERSRPPISQQFSLNETQKSMCNYNTRSKLHITIKRNNRVGNTALPLLMPRTLNGKQFGAESSSTAAAPFRSTGQPGDPFP</sequence>
<dbReference type="EMBL" id="BGZK01000860">
    <property type="protein sequence ID" value="GBP63138.1"/>
    <property type="molecule type" value="Genomic_DNA"/>
</dbReference>
<gene>
    <name evidence="2" type="ORF">EVAR_50069_1</name>
</gene>
<reference evidence="2 3" key="1">
    <citation type="journal article" date="2019" name="Commun. Biol.">
        <title>The bagworm genome reveals a unique fibroin gene that provides high tensile strength.</title>
        <authorList>
            <person name="Kono N."/>
            <person name="Nakamura H."/>
            <person name="Ohtoshi R."/>
            <person name="Tomita M."/>
            <person name="Numata K."/>
            <person name="Arakawa K."/>
        </authorList>
    </citation>
    <scope>NUCLEOTIDE SEQUENCE [LARGE SCALE GENOMIC DNA]</scope>
</reference>
<keyword evidence="3" id="KW-1185">Reference proteome</keyword>
<protein>
    <submittedName>
        <fullName evidence="2">Uncharacterized protein</fullName>
    </submittedName>
</protein>
<name>A0A4C1XI97_EUMVA</name>